<evidence type="ECO:0000256" key="13">
    <source>
        <dbReference type="RuleBase" id="RU000688"/>
    </source>
</evidence>
<evidence type="ECO:0000259" key="15">
    <source>
        <dbReference type="PROSITE" id="PS50262"/>
    </source>
</evidence>
<dbReference type="STRING" id="38772.ENSGAGP00000016161"/>
<sequence length="335" mass="37881">SQGFSRRRCTCTSTEEMSNQTIVTEFLLLGFSDMREEQILHFLVFLVIYLAALVGNLLIITVIALDQHLHTPMYFFLGNLSFLDLCYISVTVPKSMADSLTNNRLISFSGCVIQVFLVITFAGAELAFLTVMAYDRYIAICRPLHYKVTMNRGACAQMAVGSWISSMMCSVLHTTNTFRLHFCRSNVIAQFFCDIPQLLKISCSDTHANVIAVIVLVSLVDVVCFIFIIVSYIHIFSTVMRIPSEQGRYKAFSTCIPHLAVFCLFISTASFTYMRPRSMSSTSLDLMAAVLYCVVPPLMNPIIYSLRNKEIKGSLWKMIGRIFFLKRNELLTLKS</sequence>
<evidence type="ECO:0000256" key="5">
    <source>
        <dbReference type="ARBA" id="ARBA00022606"/>
    </source>
</evidence>
<evidence type="ECO:0000256" key="6">
    <source>
        <dbReference type="ARBA" id="ARBA00022692"/>
    </source>
</evidence>
<evidence type="ECO:0000256" key="12">
    <source>
        <dbReference type="ARBA" id="ARBA00023224"/>
    </source>
</evidence>
<evidence type="ECO:0000256" key="7">
    <source>
        <dbReference type="ARBA" id="ARBA00022725"/>
    </source>
</evidence>
<evidence type="ECO:0000256" key="11">
    <source>
        <dbReference type="ARBA" id="ARBA00023170"/>
    </source>
</evidence>
<comment type="function">
    <text evidence="1">Odorant receptor.</text>
</comment>
<keyword evidence="12 13" id="KW-0807">Transducer</keyword>
<name>A0A452HMJ3_9SAUR</name>
<protein>
    <recommendedName>
        <fullName evidence="14">Olfactory receptor</fullName>
    </recommendedName>
</protein>
<dbReference type="PROSITE" id="PS50262">
    <property type="entry name" value="G_PROTEIN_RECEP_F1_2"/>
    <property type="match status" value="1"/>
</dbReference>
<evidence type="ECO:0000256" key="1">
    <source>
        <dbReference type="ARBA" id="ARBA00002936"/>
    </source>
</evidence>
<reference evidence="17" key="1">
    <citation type="journal article" date="2017" name="PLoS ONE">
        <title>The Agassiz's desert tortoise genome provides a resource for the conservation of a threatened species.</title>
        <authorList>
            <person name="Tollis M."/>
            <person name="DeNardo D.F."/>
            <person name="Cornelius J.A."/>
            <person name="Dolby G.A."/>
            <person name="Edwards T."/>
            <person name="Henen B.T."/>
            <person name="Karl A.E."/>
            <person name="Murphy R.W."/>
            <person name="Kusumi K."/>
        </authorList>
    </citation>
    <scope>NUCLEOTIDE SEQUENCE [LARGE SCALE GENOMIC DNA]</scope>
</reference>
<organism evidence="16 17">
    <name type="scientific">Gopherus agassizii</name>
    <name type="common">Agassiz's desert tortoise</name>
    <dbReference type="NCBI Taxonomy" id="38772"/>
    <lineage>
        <taxon>Eukaryota</taxon>
        <taxon>Metazoa</taxon>
        <taxon>Chordata</taxon>
        <taxon>Craniata</taxon>
        <taxon>Vertebrata</taxon>
        <taxon>Euteleostomi</taxon>
        <taxon>Archelosauria</taxon>
        <taxon>Testudinata</taxon>
        <taxon>Testudines</taxon>
        <taxon>Cryptodira</taxon>
        <taxon>Durocryptodira</taxon>
        <taxon>Testudinoidea</taxon>
        <taxon>Testudinidae</taxon>
        <taxon>Gopherus</taxon>
    </lineage>
</organism>
<feature type="transmembrane region" description="Helical" evidence="14">
    <location>
        <begin position="72"/>
        <end position="92"/>
    </location>
</feature>
<dbReference type="FunFam" id="1.10.1220.70:FF:000001">
    <property type="entry name" value="Olfactory receptor"/>
    <property type="match status" value="1"/>
</dbReference>
<evidence type="ECO:0000313" key="17">
    <source>
        <dbReference type="Proteomes" id="UP000291020"/>
    </source>
</evidence>
<accession>A0A452HMJ3</accession>
<reference evidence="16" key="3">
    <citation type="submission" date="2025-09" db="UniProtKB">
        <authorList>
            <consortium name="Ensembl"/>
        </authorList>
    </citation>
    <scope>IDENTIFICATION</scope>
</reference>
<dbReference type="Proteomes" id="UP000291020">
    <property type="component" value="Unassembled WGS sequence"/>
</dbReference>
<dbReference type="Gene3D" id="1.20.1070.10">
    <property type="entry name" value="Rhodopsin 7-helix transmembrane proteins"/>
    <property type="match status" value="1"/>
</dbReference>
<keyword evidence="8 14" id="KW-1133">Transmembrane helix</keyword>
<feature type="transmembrane region" description="Helical" evidence="14">
    <location>
        <begin position="256"/>
        <end position="274"/>
    </location>
</feature>
<evidence type="ECO:0000256" key="9">
    <source>
        <dbReference type="ARBA" id="ARBA00023040"/>
    </source>
</evidence>
<evidence type="ECO:0000256" key="2">
    <source>
        <dbReference type="ARBA" id="ARBA00004651"/>
    </source>
</evidence>
<feature type="domain" description="G-protein coupled receptors family 1 profile" evidence="15">
    <location>
        <begin position="55"/>
        <end position="304"/>
    </location>
</feature>
<dbReference type="SUPFAM" id="SSF81321">
    <property type="entry name" value="Family A G protein-coupled receptor-like"/>
    <property type="match status" value="1"/>
</dbReference>
<reference evidence="16" key="2">
    <citation type="submission" date="2025-08" db="UniProtKB">
        <authorList>
            <consortium name="Ensembl"/>
        </authorList>
    </citation>
    <scope>IDENTIFICATION</scope>
</reference>
<keyword evidence="4 14" id="KW-1003">Cell membrane</keyword>
<dbReference type="PROSITE" id="PS00237">
    <property type="entry name" value="G_PROTEIN_RECEP_F1_1"/>
    <property type="match status" value="1"/>
</dbReference>
<dbReference type="AlphaFoldDB" id="A0A452HMJ3"/>
<evidence type="ECO:0000256" key="8">
    <source>
        <dbReference type="ARBA" id="ARBA00022989"/>
    </source>
</evidence>
<keyword evidence="5 14" id="KW-0716">Sensory transduction</keyword>
<dbReference type="GO" id="GO:0005886">
    <property type="term" value="C:plasma membrane"/>
    <property type="evidence" value="ECO:0007669"/>
    <property type="project" value="UniProtKB-SubCell"/>
</dbReference>
<keyword evidence="9 13" id="KW-0297">G-protein coupled receptor</keyword>
<feature type="transmembrane region" description="Helical" evidence="14">
    <location>
        <begin position="39"/>
        <end position="65"/>
    </location>
</feature>
<comment type="similarity">
    <text evidence="3 13">Belongs to the G-protein coupled receptor 1 family.</text>
</comment>
<dbReference type="PRINTS" id="PR00237">
    <property type="entry name" value="GPCRRHODOPSN"/>
</dbReference>
<dbReference type="InterPro" id="IPR000725">
    <property type="entry name" value="Olfact_rcpt"/>
</dbReference>
<dbReference type="InterPro" id="IPR017452">
    <property type="entry name" value="GPCR_Rhodpsn_7TM"/>
</dbReference>
<feature type="transmembrane region" description="Helical" evidence="14">
    <location>
        <begin position="210"/>
        <end position="235"/>
    </location>
</feature>
<keyword evidence="17" id="KW-1185">Reference proteome</keyword>
<keyword evidence="6 13" id="KW-0812">Transmembrane</keyword>
<dbReference type="CDD" id="cd15227">
    <property type="entry name" value="7tmA_OR14-like"/>
    <property type="match status" value="1"/>
</dbReference>
<dbReference type="PRINTS" id="PR00245">
    <property type="entry name" value="OLFACTORYR"/>
</dbReference>
<keyword evidence="7 14" id="KW-0552">Olfaction</keyword>
<proteinExistence type="inferred from homology"/>
<dbReference type="Pfam" id="PF13853">
    <property type="entry name" value="7tm_4"/>
    <property type="match status" value="1"/>
</dbReference>
<feature type="transmembrane region" description="Helical" evidence="14">
    <location>
        <begin position="286"/>
        <end position="306"/>
    </location>
</feature>
<dbReference type="PANTHER" id="PTHR26452">
    <property type="entry name" value="OLFACTORY RECEPTOR"/>
    <property type="match status" value="1"/>
</dbReference>
<evidence type="ECO:0000256" key="10">
    <source>
        <dbReference type="ARBA" id="ARBA00023136"/>
    </source>
</evidence>
<evidence type="ECO:0000313" key="16">
    <source>
        <dbReference type="Ensembl" id="ENSGAGP00000016161.1"/>
    </source>
</evidence>
<dbReference type="GO" id="GO:0004984">
    <property type="term" value="F:olfactory receptor activity"/>
    <property type="evidence" value="ECO:0007669"/>
    <property type="project" value="InterPro"/>
</dbReference>
<dbReference type="InterPro" id="IPR000276">
    <property type="entry name" value="GPCR_Rhodpsn"/>
</dbReference>
<keyword evidence="10 14" id="KW-0472">Membrane</keyword>
<dbReference type="FunFam" id="1.20.1070.10:FF:000037">
    <property type="entry name" value="Olfactory receptor"/>
    <property type="match status" value="1"/>
</dbReference>
<dbReference type="GO" id="GO:0004930">
    <property type="term" value="F:G protein-coupled receptor activity"/>
    <property type="evidence" value="ECO:0007669"/>
    <property type="project" value="UniProtKB-KW"/>
</dbReference>
<feature type="transmembrane region" description="Helical" evidence="14">
    <location>
        <begin position="112"/>
        <end position="134"/>
    </location>
</feature>
<dbReference type="InterPro" id="IPR050516">
    <property type="entry name" value="Olfactory_GPCR"/>
</dbReference>
<dbReference type="Ensembl" id="ENSGAGT00000018453.1">
    <property type="protein sequence ID" value="ENSGAGP00000016161.1"/>
    <property type="gene ID" value="ENSGAGG00000012131.1"/>
</dbReference>
<evidence type="ECO:0000256" key="4">
    <source>
        <dbReference type="ARBA" id="ARBA00022475"/>
    </source>
</evidence>
<evidence type="ECO:0000256" key="3">
    <source>
        <dbReference type="ARBA" id="ARBA00010663"/>
    </source>
</evidence>
<keyword evidence="11 13" id="KW-0675">Receptor</keyword>
<comment type="subcellular location">
    <subcellularLocation>
        <location evidence="2 14">Cell membrane</location>
        <topology evidence="2 14">Multi-pass membrane protein</topology>
    </subcellularLocation>
</comment>
<evidence type="ECO:0000256" key="14">
    <source>
        <dbReference type="RuleBase" id="RU363047"/>
    </source>
</evidence>